<dbReference type="SUPFAM" id="SSF52540">
    <property type="entry name" value="P-loop containing nucleoside triphosphate hydrolases"/>
    <property type="match status" value="1"/>
</dbReference>
<accession>A0A0T9L520</accession>
<dbReference type="CDD" id="cd01130">
    <property type="entry name" value="VirB11-like_ATPase"/>
    <property type="match status" value="1"/>
</dbReference>
<name>A0A0T9L520_YERKR</name>
<dbReference type="InterPro" id="IPR027417">
    <property type="entry name" value="P-loop_NTPase"/>
</dbReference>
<dbReference type="InterPro" id="IPR050921">
    <property type="entry name" value="T4SS_GSP_E_ATPase"/>
</dbReference>
<protein>
    <submittedName>
        <fullName evidence="3">Putative tight adherance operon protein</fullName>
    </submittedName>
</protein>
<gene>
    <name evidence="3" type="primary">tadA_1</name>
    <name evidence="3" type="ORF">ERS008491_01704</name>
</gene>
<evidence type="ECO:0000256" key="1">
    <source>
        <dbReference type="ARBA" id="ARBA00006611"/>
    </source>
</evidence>
<dbReference type="Gene3D" id="3.30.450.380">
    <property type="match status" value="1"/>
</dbReference>
<dbReference type="GO" id="GO:0016887">
    <property type="term" value="F:ATP hydrolysis activity"/>
    <property type="evidence" value="ECO:0007669"/>
    <property type="project" value="InterPro"/>
</dbReference>
<feature type="domain" description="Bacterial type II secretion system protein E" evidence="2">
    <location>
        <begin position="70"/>
        <end position="348"/>
    </location>
</feature>
<dbReference type="RefSeq" id="WP_049559441.1">
    <property type="nucleotide sequence ID" value="NZ_CABHXR010000028.1"/>
</dbReference>
<dbReference type="Pfam" id="PF00437">
    <property type="entry name" value="T2SSE"/>
    <property type="match status" value="1"/>
</dbReference>
<evidence type="ECO:0000313" key="3">
    <source>
        <dbReference type="EMBL" id="CNE59062.1"/>
    </source>
</evidence>
<dbReference type="Proteomes" id="UP000045824">
    <property type="component" value="Unassembled WGS sequence"/>
</dbReference>
<dbReference type="Gene3D" id="3.40.50.300">
    <property type="entry name" value="P-loop containing nucleotide triphosphate hydrolases"/>
    <property type="match status" value="1"/>
</dbReference>
<reference evidence="3 4" key="1">
    <citation type="submission" date="2015-03" db="EMBL/GenBank/DDBJ databases">
        <authorList>
            <person name="Murphy D."/>
        </authorList>
    </citation>
    <scope>NUCLEOTIDE SEQUENCE [LARGE SCALE GENOMIC DNA]</scope>
    <source>
        <strain evidence="3 4">FCF326</strain>
    </source>
</reference>
<evidence type="ECO:0000313" key="4">
    <source>
        <dbReference type="Proteomes" id="UP000045824"/>
    </source>
</evidence>
<comment type="similarity">
    <text evidence="1">Belongs to the GSP E family.</text>
</comment>
<proteinExistence type="inferred from homology"/>
<evidence type="ECO:0000259" key="2">
    <source>
        <dbReference type="Pfam" id="PF00437"/>
    </source>
</evidence>
<dbReference type="PANTHER" id="PTHR30486">
    <property type="entry name" value="TWITCHING MOTILITY PROTEIN PILT"/>
    <property type="match status" value="1"/>
</dbReference>
<sequence>MKVSLNTQELIREKLLANIDIDKVEYLVDDYNKLSELLSQTLDDLFNDNDYKLTTQDQKKIISMIADEITGFGPLRELMEDDSISDIMVNGPEKIFIERYGLITLTSRRFINNAQLTDIAKRLMQRANRRIDESRPLADARLIDGSRINVAISPITLDGTVLSIRKFSSNKRKLEDLVDMGAMSSDMANFLIIAASCRVNIIISGGTGSGKTTLLNALSKYISENERVITLEDAAELNLEQPHVVRMETRLAGLENTGQITMRDLVINSLRMRPDRIIIGECRGEETFEMLQAMNTGHNGSMSTLHANSPRDAVARLESMIMMGPVNMPIFTIRRNIASAINLIVQVSRMNDGSRKLCHISEIMGMEGENVVLQDIFSFKPAKERGQEGKIQGDFVNHGLLSRSSVRINADIYNLSNELNGIFSLVDK</sequence>
<organism evidence="3 4">
    <name type="scientific">Yersinia kristensenii</name>
    <dbReference type="NCBI Taxonomy" id="28152"/>
    <lineage>
        <taxon>Bacteria</taxon>
        <taxon>Pseudomonadati</taxon>
        <taxon>Pseudomonadota</taxon>
        <taxon>Gammaproteobacteria</taxon>
        <taxon>Enterobacterales</taxon>
        <taxon>Yersiniaceae</taxon>
        <taxon>Yersinia</taxon>
    </lineage>
</organism>
<dbReference type="InterPro" id="IPR001482">
    <property type="entry name" value="T2SS/T4SS_dom"/>
</dbReference>
<dbReference type="PANTHER" id="PTHR30486:SF15">
    <property type="entry name" value="TYPE II_IV SECRETION SYSTEM ATPASE"/>
    <property type="match status" value="1"/>
</dbReference>
<dbReference type="EMBL" id="CPYI01000005">
    <property type="protein sequence ID" value="CNE59062.1"/>
    <property type="molecule type" value="Genomic_DNA"/>
</dbReference>
<dbReference type="AlphaFoldDB" id="A0A0T9L520"/>